<feature type="transmembrane region" description="Helical" evidence="1">
    <location>
        <begin position="17"/>
        <end position="34"/>
    </location>
</feature>
<keyword evidence="1" id="KW-0472">Membrane</keyword>
<organism evidence="2 3">
    <name type="scientific">Petrolisthes manimaculis</name>
    <dbReference type="NCBI Taxonomy" id="1843537"/>
    <lineage>
        <taxon>Eukaryota</taxon>
        <taxon>Metazoa</taxon>
        <taxon>Ecdysozoa</taxon>
        <taxon>Arthropoda</taxon>
        <taxon>Crustacea</taxon>
        <taxon>Multicrustacea</taxon>
        <taxon>Malacostraca</taxon>
        <taxon>Eumalacostraca</taxon>
        <taxon>Eucarida</taxon>
        <taxon>Decapoda</taxon>
        <taxon>Pleocyemata</taxon>
        <taxon>Anomura</taxon>
        <taxon>Galatheoidea</taxon>
        <taxon>Porcellanidae</taxon>
        <taxon>Petrolisthes</taxon>
    </lineage>
</organism>
<proteinExistence type="predicted"/>
<comment type="caution">
    <text evidence="2">The sequence shown here is derived from an EMBL/GenBank/DDBJ whole genome shotgun (WGS) entry which is preliminary data.</text>
</comment>
<name>A0AAE1TLG7_9EUCA</name>
<dbReference type="AlphaFoldDB" id="A0AAE1TLG7"/>
<reference evidence="2" key="1">
    <citation type="submission" date="2023-11" db="EMBL/GenBank/DDBJ databases">
        <title>Genome assemblies of two species of porcelain crab, Petrolisthes cinctipes and Petrolisthes manimaculis (Anomura: Porcellanidae).</title>
        <authorList>
            <person name="Angst P."/>
        </authorList>
    </citation>
    <scope>NUCLEOTIDE SEQUENCE</scope>
    <source>
        <strain evidence="2">PB745_02</strain>
        <tissue evidence="2">Gill</tissue>
    </source>
</reference>
<dbReference type="EMBL" id="JAWZYT010006732">
    <property type="protein sequence ID" value="KAK4287630.1"/>
    <property type="molecule type" value="Genomic_DNA"/>
</dbReference>
<keyword evidence="1" id="KW-0812">Transmembrane</keyword>
<dbReference type="Proteomes" id="UP001292094">
    <property type="component" value="Unassembled WGS sequence"/>
</dbReference>
<keyword evidence="1" id="KW-1133">Transmembrane helix</keyword>
<evidence type="ECO:0000313" key="3">
    <source>
        <dbReference type="Proteomes" id="UP001292094"/>
    </source>
</evidence>
<accession>A0AAE1TLG7</accession>
<feature type="transmembrane region" description="Helical" evidence="1">
    <location>
        <begin position="125"/>
        <end position="145"/>
    </location>
</feature>
<sequence>MEGAVEVGVVVVEEVEVGVVVVEEVVVVVVVVVVKEMEMMEMEAPEKFLVFHNPHVYPEGLMESYLGLQFEVSTQHFRKGAMTLRCTARISPLYLKTQQHSVDGELTYNFEPVGSPLSGGCGGNALGMGWMVMMVVMTVVVMAVTDNLLTNAPLR</sequence>
<keyword evidence="3" id="KW-1185">Reference proteome</keyword>
<protein>
    <submittedName>
        <fullName evidence="2">Uncharacterized protein</fullName>
    </submittedName>
</protein>
<evidence type="ECO:0000313" key="2">
    <source>
        <dbReference type="EMBL" id="KAK4287630.1"/>
    </source>
</evidence>
<gene>
    <name evidence="2" type="ORF">Pmani_039303</name>
</gene>
<evidence type="ECO:0000256" key="1">
    <source>
        <dbReference type="SAM" id="Phobius"/>
    </source>
</evidence>